<sequence>MDTTGTSPSHAAADFEAETAQVNKAVGIELRVLRTRRGWNQEQLAEAIGVDKKTIGRLERGDRSMTMGQMYRICKAFGIKPSQLVGSVEREIGIQ</sequence>
<dbReference type="CDD" id="cd00093">
    <property type="entry name" value="HTH_XRE"/>
    <property type="match status" value="1"/>
</dbReference>
<evidence type="ECO:0000256" key="1">
    <source>
        <dbReference type="ARBA" id="ARBA00023015"/>
    </source>
</evidence>
<keyword evidence="3" id="KW-0804">Transcription</keyword>
<reference evidence="5 6" key="1">
    <citation type="submission" date="2016-04" db="EMBL/GenBank/DDBJ databases">
        <authorList>
            <person name="Evans L.H."/>
            <person name="Alamgir A."/>
            <person name="Owens N."/>
            <person name="Weber N.D."/>
            <person name="Virtaneva K."/>
            <person name="Barbian K."/>
            <person name="Babar A."/>
            <person name="Rosenke K."/>
        </authorList>
    </citation>
    <scope>NUCLEOTIDE SEQUENCE [LARGE SCALE GENOMIC DNA]</scope>
    <source>
        <strain evidence="5 6">IFM 0406</strain>
    </source>
</reference>
<accession>A0A164JWC1</accession>
<keyword evidence="1" id="KW-0805">Transcription regulation</keyword>
<keyword evidence="2" id="KW-0238">DNA-binding</keyword>
<dbReference type="PANTHER" id="PTHR46797:SF23">
    <property type="entry name" value="HTH-TYPE TRANSCRIPTIONAL REGULATOR SUTR"/>
    <property type="match status" value="1"/>
</dbReference>
<name>A0A164JWC1_9NOCA</name>
<dbReference type="SMART" id="SM00530">
    <property type="entry name" value="HTH_XRE"/>
    <property type="match status" value="1"/>
</dbReference>
<dbReference type="AlphaFoldDB" id="A0A164JWC1"/>
<dbReference type="RefSeq" id="WP_171983031.1">
    <property type="nucleotide sequence ID" value="NZ_JABMCZ010000003.1"/>
</dbReference>
<feature type="domain" description="HTH cro/C1-type" evidence="4">
    <location>
        <begin position="30"/>
        <end position="84"/>
    </location>
</feature>
<evidence type="ECO:0000259" key="4">
    <source>
        <dbReference type="PROSITE" id="PS50943"/>
    </source>
</evidence>
<dbReference type="EMBL" id="LWGR01000013">
    <property type="protein sequence ID" value="KZM70786.1"/>
    <property type="molecule type" value="Genomic_DNA"/>
</dbReference>
<comment type="caution">
    <text evidence="5">The sequence shown here is derived from an EMBL/GenBank/DDBJ whole genome shotgun (WGS) entry which is preliminary data.</text>
</comment>
<protein>
    <recommendedName>
        <fullName evidence="4">HTH cro/C1-type domain-containing protein</fullName>
    </recommendedName>
</protein>
<dbReference type="GO" id="GO:0005829">
    <property type="term" value="C:cytosol"/>
    <property type="evidence" value="ECO:0007669"/>
    <property type="project" value="TreeGrafter"/>
</dbReference>
<dbReference type="InterPro" id="IPR050807">
    <property type="entry name" value="TransReg_Diox_bact_type"/>
</dbReference>
<keyword evidence="6" id="KW-1185">Reference proteome</keyword>
<dbReference type="PANTHER" id="PTHR46797">
    <property type="entry name" value="HTH-TYPE TRANSCRIPTIONAL REGULATOR"/>
    <property type="match status" value="1"/>
</dbReference>
<dbReference type="Proteomes" id="UP000076512">
    <property type="component" value="Unassembled WGS sequence"/>
</dbReference>
<dbReference type="PROSITE" id="PS50943">
    <property type="entry name" value="HTH_CROC1"/>
    <property type="match status" value="1"/>
</dbReference>
<dbReference type="InterPro" id="IPR010982">
    <property type="entry name" value="Lambda_DNA-bd_dom_sf"/>
</dbReference>
<dbReference type="Gene3D" id="1.10.260.40">
    <property type="entry name" value="lambda repressor-like DNA-binding domains"/>
    <property type="match status" value="1"/>
</dbReference>
<evidence type="ECO:0000313" key="6">
    <source>
        <dbReference type="Proteomes" id="UP000076512"/>
    </source>
</evidence>
<dbReference type="GO" id="GO:0003677">
    <property type="term" value="F:DNA binding"/>
    <property type="evidence" value="ECO:0007669"/>
    <property type="project" value="UniProtKB-KW"/>
</dbReference>
<evidence type="ECO:0000313" key="5">
    <source>
        <dbReference type="EMBL" id="KZM70786.1"/>
    </source>
</evidence>
<dbReference type="InterPro" id="IPR001387">
    <property type="entry name" value="Cro/C1-type_HTH"/>
</dbReference>
<dbReference type="Pfam" id="PF01381">
    <property type="entry name" value="HTH_3"/>
    <property type="match status" value="1"/>
</dbReference>
<evidence type="ECO:0000256" key="2">
    <source>
        <dbReference type="ARBA" id="ARBA00023125"/>
    </source>
</evidence>
<organism evidence="5 6">
    <name type="scientific">Nocardia terpenica</name>
    <dbReference type="NCBI Taxonomy" id="455432"/>
    <lineage>
        <taxon>Bacteria</taxon>
        <taxon>Bacillati</taxon>
        <taxon>Actinomycetota</taxon>
        <taxon>Actinomycetes</taxon>
        <taxon>Mycobacteriales</taxon>
        <taxon>Nocardiaceae</taxon>
        <taxon>Nocardia</taxon>
    </lineage>
</organism>
<proteinExistence type="predicted"/>
<dbReference type="GO" id="GO:0003700">
    <property type="term" value="F:DNA-binding transcription factor activity"/>
    <property type="evidence" value="ECO:0007669"/>
    <property type="project" value="TreeGrafter"/>
</dbReference>
<dbReference type="SUPFAM" id="SSF47413">
    <property type="entry name" value="lambda repressor-like DNA-binding domains"/>
    <property type="match status" value="1"/>
</dbReference>
<evidence type="ECO:0000256" key="3">
    <source>
        <dbReference type="ARBA" id="ARBA00023163"/>
    </source>
</evidence>
<gene>
    <name evidence="5" type="ORF">AWN90_40225</name>
</gene>